<feature type="compositionally biased region" description="Gly residues" evidence="4">
    <location>
        <begin position="332"/>
        <end position="351"/>
    </location>
</feature>
<keyword evidence="3" id="KW-0804">Transcription</keyword>
<keyword evidence="7" id="KW-1185">Reference proteome</keyword>
<dbReference type="InterPro" id="IPR001034">
    <property type="entry name" value="DeoR_HTH"/>
</dbReference>
<dbReference type="PROSITE" id="PS00894">
    <property type="entry name" value="HTH_DEOR_1"/>
    <property type="match status" value="1"/>
</dbReference>
<dbReference type="Pfam" id="PF08279">
    <property type="entry name" value="HTH_11"/>
    <property type="match status" value="1"/>
</dbReference>
<dbReference type="AlphaFoldDB" id="A0A853BP72"/>
<dbReference type="Pfam" id="PF25583">
    <property type="entry name" value="WCX"/>
    <property type="match status" value="1"/>
</dbReference>
<evidence type="ECO:0000256" key="2">
    <source>
        <dbReference type="ARBA" id="ARBA00023125"/>
    </source>
</evidence>
<dbReference type="InterPro" id="IPR051534">
    <property type="entry name" value="CBASS_pafABC_assoc_protein"/>
</dbReference>
<dbReference type="RefSeq" id="WP_179767796.1">
    <property type="nucleotide sequence ID" value="NZ_JACCFO010000001.1"/>
</dbReference>
<dbReference type="InterPro" id="IPR057727">
    <property type="entry name" value="WCX_dom"/>
</dbReference>
<dbReference type="InterPro" id="IPR036388">
    <property type="entry name" value="WH-like_DNA-bd_sf"/>
</dbReference>
<dbReference type="GO" id="GO:0003677">
    <property type="term" value="F:DNA binding"/>
    <property type="evidence" value="ECO:0007669"/>
    <property type="project" value="UniProtKB-KW"/>
</dbReference>
<dbReference type="SUPFAM" id="SSF46785">
    <property type="entry name" value="Winged helix' DNA-binding domain"/>
    <property type="match status" value="1"/>
</dbReference>
<evidence type="ECO:0000313" key="6">
    <source>
        <dbReference type="EMBL" id="NYI96427.1"/>
    </source>
</evidence>
<proteinExistence type="predicted"/>
<dbReference type="PIRSF" id="PIRSF016838">
    <property type="entry name" value="PafC"/>
    <property type="match status" value="1"/>
</dbReference>
<accession>A0A853BP72</accession>
<dbReference type="InterPro" id="IPR028349">
    <property type="entry name" value="PafC-like"/>
</dbReference>
<protein>
    <submittedName>
        <fullName evidence="6">Putative DNA-binding transcriptional regulator YafY</fullName>
    </submittedName>
</protein>
<dbReference type="EMBL" id="JACCFO010000001">
    <property type="protein sequence ID" value="NYI96427.1"/>
    <property type="molecule type" value="Genomic_DNA"/>
</dbReference>
<keyword evidence="2 6" id="KW-0238">DNA-binding</keyword>
<evidence type="ECO:0000256" key="4">
    <source>
        <dbReference type="SAM" id="MobiDB-lite"/>
    </source>
</evidence>
<dbReference type="InterPro" id="IPR036390">
    <property type="entry name" value="WH_DNA-bd_sf"/>
</dbReference>
<gene>
    <name evidence="6" type="ORF">HNR12_002704</name>
</gene>
<dbReference type="PROSITE" id="PS52050">
    <property type="entry name" value="WYL"/>
    <property type="match status" value="1"/>
</dbReference>
<dbReference type="PANTHER" id="PTHR34580">
    <property type="match status" value="1"/>
</dbReference>
<dbReference type="InterPro" id="IPR013196">
    <property type="entry name" value="HTH_11"/>
</dbReference>
<keyword evidence="1" id="KW-0805">Transcription regulation</keyword>
<evidence type="ECO:0000313" key="7">
    <source>
        <dbReference type="Proteomes" id="UP000575985"/>
    </source>
</evidence>
<sequence>MITTSARLLHLVALLAARPSWTCGELAERLSVTDRTVRRDIARLRELGYGVESDPGPWGGYRLGVGRRMPPLVLDEEEALAVAVALREAAVSGVLGGDQAALSALLKLRQVLPGVVAERLGAMDAALVHLPGPAEPQIAPGTLLDLAAACRRGERARLSYRDRAGRATVREVDPYRVVRAGRRWYLVARDVARGEWRTFRGDRVQGLEPSGRPVEAAGAPDPAALVARARAAATYPVYAVARLPVPMERAVRLVPPSVGTHRADGPGATVVEVGGPDADGLACFLLRLGTPVRVLSPDSVREALLRRLRELYAHNAGTAGGTHGADDAHTAGGTGPEGGAHGREGAGPGPG</sequence>
<dbReference type="GO" id="GO:0003700">
    <property type="term" value="F:DNA-binding transcription factor activity"/>
    <property type="evidence" value="ECO:0007669"/>
    <property type="project" value="InterPro"/>
</dbReference>
<dbReference type="PANTHER" id="PTHR34580:SF3">
    <property type="entry name" value="PROTEIN PAFB"/>
    <property type="match status" value="1"/>
</dbReference>
<dbReference type="SMART" id="SM00420">
    <property type="entry name" value="HTH_DEOR"/>
    <property type="match status" value="1"/>
</dbReference>
<dbReference type="InterPro" id="IPR026881">
    <property type="entry name" value="WYL_dom"/>
</dbReference>
<dbReference type="Pfam" id="PF13280">
    <property type="entry name" value="WYL"/>
    <property type="match status" value="1"/>
</dbReference>
<feature type="region of interest" description="Disordered" evidence="4">
    <location>
        <begin position="317"/>
        <end position="351"/>
    </location>
</feature>
<dbReference type="PROSITE" id="PS51000">
    <property type="entry name" value="HTH_DEOR_2"/>
    <property type="match status" value="1"/>
</dbReference>
<evidence type="ECO:0000256" key="3">
    <source>
        <dbReference type="ARBA" id="ARBA00023163"/>
    </source>
</evidence>
<evidence type="ECO:0000259" key="5">
    <source>
        <dbReference type="PROSITE" id="PS51000"/>
    </source>
</evidence>
<dbReference type="Proteomes" id="UP000575985">
    <property type="component" value="Unassembled WGS sequence"/>
</dbReference>
<feature type="domain" description="HTH deoR-type" evidence="5">
    <location>
        <begin position="4"/>
        <end position="59"/>
    </location>
</feature>
<reference evidence="6 7" key="1">
    <citation type="submission" date="2020-07" db="EMBL/GenBank/DDBJ databases">
        <title>Sequencing the genomes of 1000 actinobacteria strains.</title>
        <authorList>
            <person name="Klenk H.-P."/>
        </authorList>
    </citation>
    <scope>NUCLEOTIDE SEQUENCE [LARGE SCALE GENOMIC DNA]</scope>
    <source>
        <strain evidence="6 7">DSM 45927</strain>
    </source>
</reference>
<comment type="caution">
    <text evidence="6">The sequence shown here is derived from an EMBL/GenBank/DDBJ whole genome shotgun (WGS) entry which is preliminary data.</text>
</comment>
<evidence type="ECO:0000256" key="1">
    <source>
        <dbReference type="ARBA" id="ARBA00023015"/>
    </source>
</evidence>
<name>A0A853BP72_9ACTN</name>
<dbReference type="Gene3D" id="1.10.10.10">
    <property type="entry name" value="Winged helix-like DNA-binding domain superfamily/Winged helix DNA-binding domain"/>
    <property type="match status" value="1"/>
</dbReference>
<organism evidence="6 7">
    <name type="scientific">Streptomonospora nanhaiensis</name>
    <dbReference type="NCBI Taxonomy" id="1323731"/>
    <lineage>
        <taxon>Bacteria</taxon>
        <taxon>Bacillati</taxon>
        <taxon>Actinomycetota</taxon>
        <taxon>Actinomycetes</taxon>
        <taxon>Streptosporangiales</taxon>
        <taxon>Nocardiopsidaceae</taxon>
        <taxon>Streptomonospora</taxon>
    </lineage>
</organism>
<dbReference type="InterPro" id="IPR018356">
    <property type="entry name" value="Tscrpt_reg_HTH_DeoR_CS"/>
</dbReference>